<accession>A0A4Q0NUV6</accession>
<sequence>MYFSKPSSTRPKPAVFKKDSTISLLYFIADCFDLLQVICINNYDHQA</sequence>
<evidence type="ECO:0000313" key="2">
    <source>
        <dbReference type="Proteomes" id="UP000289821"/>
    </source>
</evidence>
<name>A0A4Q0NUV6_9FLAO</name>
<gene>
    <name evidence="1" type="ORF">DSM04_103222</name>
</gene>
<dbReference type="EMBL" id="QOVI01000003">
    <property type="protein sequence ID" value="RXG15334.1"/>
    <property type="molecule type" value="Genomic_DNA"/>
</dbReference>
<keyword evidence="2" id="KW-1185">Reference proteome</keyword>
<organism evidence="1 2">
    <name type="scientific">Leeuwenhoekiella aestuarii</name>
    <dbReference type="NCBI Taxonomy" id="2249426"/>
    <lineage>
        <taxon>Bacteria</taxon>
        <taxon>Pseudomonadati</taxon>
        <taxon>Bacteroidota</taxon>
        <taxon>Flavobacteriia</taxon>
        <taxon>Flavobacteriales</taxon>
        <taxon>Flavobacteriaceae</taxon>
        <taxon>Leeuwenhoekiella</taxon>
    </lineage>
</organism>
<comment type="caution">
    <text evidence="1">The sequence shown here is derived from an EMBL/GenBank/DDBJ whole genome shotgun (WGS) entry which is preliminary data.</text>
</comment>
<reference evidence="1 2" key="1">
    <citation type="submission" date="2018-07" db="EMBL/GenBank/DDBJ databases">
        <title>Leeuwenhoekiella genomics.</title>
        <authorList>
            <person name="Tahon G."/>
            <person name="Willems A."/>
        </authorList>
    </citation>
    <scope>NUCLEOTIDE SEQUENCE [LARGE SCALE GENOMIC DNA]</scope>
    <source>
        <strain evidence="1 2">R-50232</strain>
    </source>
</reference>
<proteinExistence type="predicted"/>
<evidence type="ECO:0000313" key="1">
    <source>
        <dbReference type="EMBL" id="RXG15334.1"/>
    </source>
</evidence>
<dbReference type="AlphaFoldDB" id="A0A4Q0NUV6"/>
<dbReference type="Proteomes" id="UP000289821">
    <property type="component" value="Unassembled WGS sequence"/>
</dbReference>
<protein>
    <submittedName>
        <fullName evidence="1">Uncharacterized protein</fullName>
    </submittedName>
</protein>